<evidence type="ECO:0000313" key="1">
    <source>
        <dbReference type="EMBL" id="KAF1086340.1"/>
    </source>
</evidence>
<sequence>MKDCFAYKRNSCIALKEKQCEGCNFYKTKEQYLLDQEKALERIRGLDAKKQKHIFEKYYKMEV</sequence>
<proteinExistence type="predicted"/>
<evidence type="ECO:0000313" key="2">
    <source>
        <dbReference type="Proteomes" id="UP000798488"/>
    </source>
</evidence>
<accession>A0A9D2WRP3</accession>
<comment type="caution">
    <text evidence="1">The sequence shown here is derived from an EMBL/GenBank/DDBJ whole genome shotgun (WGS) entry which is preliminary data.</text>
</comment>
<dbReference type="Proteomes" id="UP000798488">
    <property type="component" value="Unassembled WGS sequence"/>
</dbReference>
<name>A0A9D2WRP3_9FIRM</name>
<reference evidence="1" key="1">
    <citation type="submission" date="2016-02" db="EMBL/GenBank/DDBJ databases">
        <title>Draft Genome Sequence of Sporotomaculum syntrophicum Strain FB, a Syntrophic Benzoate Degrader.</title>
        <authorList>
            <person name="Nobu M.K."/>
            <person name="Narihiro T."/>
            <person name="Qiu Y.-L."/>
            <person name="Ohashi A."/>
            <person name="Liu W.-T."/>
            <person name="Yuji S."/>
        </authorList>
    </citation>
    <scope>NUCLEOTIDE SEQUENCE</scope>
    <source>
        <strain evidence="1">FB</strain>
    </source>
</reference>
<dbReference type="RefSeq" id="WP_161820510.1">
    <property type="nucleotide sequence ID" value="NZ_LSRS01000001.1"/>
</dbReference>
<organism evidence="1 2">
    <name type="scientific">Sporotomaculum syntrophicum</name>
    <dbReference type="NCBI Taxonomy" id="182264"/>
    <lineage>
        <taxon>Bacteria</taxon>
        <taxon>Bacillati</taxon>
        <taxon>Bacillota</taxon>
        <taxon>Clostridia</taxon>
        <taxon>Eubacteriales</taxon>
        <taxon>Desulfallaceae</taxon>
        <taxon>Sporotomaculum</taxon>
    </lineage>
</organism>
<dbReference type="AlphaFoldDB" id="A0A9D2WRP3"/>
<dbReference type="EMBL" id="LSRS01000001">
    <property type="protein sequence ID" value="KAF1086340.1"/>
    <property type="molecule type" value="Genomic_DNA"/>
</dbReference>
<keyword evidence="2" id="KW-1185">Reference proteome</keyword>
<dbReference type="OrthoDB" id="1708204at2"/>
<gene>
    <name evidence="1" type="ORF">SPSYN_00058</name>
</gene>
<protein>
    <submittedName>
        <fullName evidence="1">Uncharacterized protein</fullName>
    </submittedName>
</protein>